<name>A0A318TG94_9BRAD</name>
<comment type="caution">
    <text evidence="2">The sequence shown here is derived from an EMBL/GenBank/DDBJ whole genome shotgun (WGS) entry which is preliminary data.</text>
</comment>
<evidence type="ECO:0000256" key="1">
    <source>
        <dbReference type="SAM" id="MobiDB-lite"/>
    </source>
</evidence>
<evidence type="ECO:0000313" key="3">
    <source>
        <dbReference type="Proteomes" id="UP000248148"/>
    </source>
</evidence>
<dbReference type="AlphaFoldDB" id="A0A318TG94"/>
<reference evidence="2 3" key="1">
    <citation type="submission" date="2018-06" db="EMBL/GenBank/DDBJ databases">
        <title>Genomic Encyclopedia of Archaeal and Bacterial Type Strains, Phase II (KMG-II): from individual species to whole genera.</title>
        <authorList>
            <person name="Goeker M."/>
        </authorList>
    </citation>
    <scope>NUCLEOTIDE SEQUENCE [LARGE SCALE GENOMIC DNA]</scope>
    <source>
        <strain evidence="2 3">JCM 11668</strain>
    </source>
</reference>
<organism evidence="2 3">
    <name type="scientific">Rhodopseudomonas faecalis</name>
    <dbReference type="NCBI Taxonomy" id="99655"/>
    <lineage>
        <taxon>Bacteria</taxon>
        <taxon>Pseudomonadati</taxon>
        <taxon>Pseudomonadota</taxon>
        <taxon>Alphaproteobacteria</taxon>
        <taxon>Hyphomicrobiales</taxon>
        <taxon>Nitrobacteraceae</taxon>
        <taxon>Rhodopseudomonas</taxon>
    </lineage>
</organism>
<proteinExistence type="predicted"/>
<dbReference type="Proteomes" id="UP000248148">
    <property type="component" value="Unassembled WGS sequence"/>
</dbReference>
<evidence type="ECO:0000313" key="2">
    <source>
        <dbReference type="EMBL" id="PYF02877.1"/>
    </source>
</evidence>
<gene>
    <name evidence="2" type="ORF">BJ122_1097</name>
</gene>
<dbReference type="RefSeq" id="WP_110780731.1">
    <property type="nucleotide sequence ID" value="NZ_QJTI01000009.1"/>
</dbReference>
<dbReference type="OrthoDB" id="8138009at2"/>
<feature type="region of interest" description="Disordered" evidence="1">
    <location>
        <begin position="209"/>
        <end position="232"/>
    </location>
</feature>
<dbReference type="EMBL" id="QJTI01000009">
    <property type="protein sequence ID" value="PYF02877.1"/>
    <property type="molecule type" value="Genomic_DNA"/>
</dbReference>
<protein>
    <submittedName>
        <fullName evidence="2">Uncharacterized protein</fullName>
    </submittedName>
</protein>
<feature type="compositionally biased region" description="Basic and acidic residues" evidence="1">
    <location>
        <begin position="215"/>
        <end position="232"/>
    </location>
</feature>
<accession>A0A318TG94</accession>
<sequence length="232" mass="24015">MMKSSNGHSSADFLRDLGDAARRNPVSTALIGIGVLWLITGGKPVSTASHLAKRGYDHLPDAARDTMQQGASAAQQGAAALGQRVVEAAKSTEDMMMQASTSLRDTSSSARDRLSRVSGEVSGAVTDMSARSSELFGVARERLTHMMDEQPLLLGAIGAAIGAGIAASLPATRLEGAYFGEAADDFKAKAASFAGQQVDRVQSAAEQAVAAASEAVREGRGPADEARPRARS</sequence>
<keyword evidence="3" id="KW-1185">Reference proteome</keyword>